<reference evidence="1 2" key="1">
    <citation type="journal article" date="2013" name="Genome Announc.">
        <title>Genome Sequence of Hydrothermal Arsenic-Respiring Bacterium Marinobacter santoriniensis NKSG1T.</title>
        <authorList>
            <person name="Handley K.M."/>
            <person name="Upton M."/>
            <person name="Beatson S.A."/>
            <person name="Hery M."/>
            <person name="Lloyd J.R."/>
        </authorList>
    </citation>
    <scope>NUCLEOTIDE SEQUENCE [LARGE SCALE GENOMIC DNA]</scope>
    <source>
        <strain evidence="1 2">NKSG1</strain>
    </source>
</reference>
<evidence type="ECO:0000313" key="2">
    <source>
        <dbReference type="Proteomes" id="UP000011960"/>
    </source>
</evidence>
<accession>M7CPU1</accession>
<keyword evidence="2" id="KW-1185">Reference proteome</keyword>
<comment type="caution">
    <text evidence="1">The sequence shown here is derived from an EMBL/GenBank/DDBJ whole genome shotgun (WGS) entry which is preliminary data.</text>
</comment>
<dbReference type="EMBL" id="APAT01000026">
    <property type="protein sequence ID" value="EMP54070.1"/>
    <property type="molecule type" value="Genomic_DNA"/>
</dbReference>
<proteinExistence type="predicted"/>
<evidence type="ECO:0000313" key="1">
    <source>
        <dbReference type="EMBL" id="EMP54070.1"/>
    </source>
</evidence>
<dbReference type="Proteomes" id="UP000011960">
    <property type="component" value="Unassembled WGS sequence"/>
</dbReference>
<dbReference type="STRING" id="1288826.MSNKSG1_16831"/>
<organism evidence="1 2">
    <name type="scientific">Marinobacter santoriniensis NKSG1</name>
    <dbReference type="NCBI Taxonomy" id="1288826"/>
    <lineage>
        <taxon>Bacteria</taxon>
        <taxon>Pseudomonadati</taxon>
        <taxon>Pseudomonadota</taxon>
        <taxon>Gammaproteobacteria</taxon>
        <taxon>Pseudomonadales</taxon>
        <taxon>Marinobacteraceae</taxon>
        <taxon>Marinobacter</taxon>
    </lineage>
</organism>
<dbReference type="AlphaFoldDB" id="M7CPU1"/>
<sequence>MQKILFEFQKAGAPRLCNGHLNFKTLVMIAEKVQNLTGLTVCWNQSNLRIRLSIGTGAGWEETFTY</sequence>
<protein>
    <submittedName>
        <fullName evidence="1">Uncharacterized protein</fullName>
    </submittedName>
</protein>
<gene>
    <name evidence="1" type="ORF">MSNKSG1_16831</name>
</gene>
<name>M7CPU1_9GAMM</name>